<accession>A0AAN7NSH8</accession>
<sequence>MMMAGGGGEDDTRDTQLESSLAEKDLEVLVDAWLNVIQQCALAAKKVNGTLGCIRQSIASRLRGVILPLYSALVRPHQE</sequence>
<protein>
    <submittedName>
        <fullName evidence="1">Uncharacterized protein</fullName>
    </submittedName>
</protein>
<proteinExistence type="predicted"/>
<dbReference type="AlphaFoldDB" id="A0AAN7NSH8"/>
<evidence type="ECO:0000313" key="1">
    <source>
        <dbReference type="EMBL" id="KAK4831210.1"/>
    </source>
</evidence>
<gene>
    <name evidence="1" type="ORF">QYF61_016047</name>
</gene>
<reference evidence="1 2" key="1">
    <citation type="journal article" date="2023" name="J. Hered.">
        <title>Chromosome-level genome of the wood stork (Mycteria americana) provides insight into avian chromosome evolution.</title>
        <authorList>
            <person name="Flamio R. Jr."/>
            <person name="Ramstad K.M."/>
        </authorList>
    </citation>
    <scope>NUCLEOTIDE SEQUENCE [LARGE SCALE GENOMIC DNA]</scope>
    <source>
        <strain evidence="1">JAX WOST 10</strain>
    </source>
</reference>
<organism evidence="1 2">
    <name type="scientific">Mycteria americana</name>
    <name type="common">Wood stork</name>
    <dbReference type="NCBI Taxonomy" id="33587"/>
    <lineage>
        <taxon>Eukaryota</taxon>
        <taxon>Metazoa</taxon>
        <taxon>Chordata</taxon>
        <taxon>Craniata</taxon>
        <taxon>Vertebrata</taxon>
        <taxon>Euteleostomi</taxon>
        <taxon>Archelosauria</taxon>
        <taxon>Archosauria</taxon>
        <taxon>Dinosauria</taxon>
        <taxon>Saurischia</taxon>
        <taxon>Theropoda</taxon>
        <taxon>Coelurosauria</taxon>
        <taxon>Aves</taxon>
        <taxon>Neognathae</taxon>
        <taxon>Neoaves</taxon>
        <taxon>Aequornithes</taxon>
        <taxon>Ciconiiformes</taxon>
        <taxon>Ciconiidae</taxon>
        <taxon>Mycteria</taxon>
    </lineage>
</organism>
<dbReference type="Proteomes" id="UP001333110">
    <property type="component" value="Unassembled WGS sequence"/>
</dbReference>
<comment type="caution">
    <text evidence="1">The sequence shown here is derived from an EMBL/GenBank/DDBJ whole genome shotgun (WGS) entry which is preliminary data.</text>
</comment>
<keyword evidence="2" id="KW-1185">Reference proteome</keyword>
<dbReference type="PANTHER" id="PTHR33332">
    <property type="entry name" value="REVERSE TRANSCRIPTASE DOMAIN-CONTAINING PROTEIN"/>
    <property type="match status" value="1"/>
</dbReference>
<name>A0AAN7NSH8_MYCAM</name>
<evidence type="ECO:0000313" key="2">
    <source>
        <dbReference type="Proteomes" id="UP001333110"/>
    </source>
</evidence>
<dbReference type="EMBL" id="JAUNZN010000001">
    <property type="protein sequence ID" value="KAK4831210.1"/>
    <property type="molecule type" value="Genomic_DNA"/>
</dbReference>